<sequence>MKFDDLSEEAQQVLVGMVEHCINQGVCMGMDEGIECFDTNKKHSFREELEAFVNANELEYE</sequence>
<organism evidence="2 4">
    <name type="scientific">Vibrio anguillarum</name>
    <name type="common">Listonella anguillarum</name>
    <dbReference type="NCBI Taxonomy" id="55601"/>
    <lineage>
        <taxon>Bacteria</taxon>
        <taxon>Pseudomonadati</taxon>
        <taxon>Pseudomonadota</taxon>
        <taxon>Gammaproteobacteria</taxon>
        <taxon>Vibrionales</taxon>
        <taxon>Vibrionaceae</taxon>
        <taxon>Vibrio</taxon>
    </lineage>
</organism>
<name>A0AAW4BKX7_VIBAN</name>
<keyword evidence="3" id="KW-1185">Reference proteome</keyword>
<evidence type="ECO:0000313" key="1">
    <source>
        <dbReference type="EMBL" id="MBF4374432.1"/>
    </source>
</evidence>
<dbReference type="Proteomes" id="UP000786185">
    <property type="component" value="Unassembled WGS sequence"/>
</dbReference>
<dbReference type="Proteomes" id="UP000726136">
    <property type="component" value="Unassembled WGS sequence"/>
</dbReference>
<dbReference type="EMBL" id="RDPI01000019">
    <property type="protein sequence ID" value="MBF4374432.1"/>
    <property type="molecule type" value="Genomic_DNA"/>
</dbReference>
<dbReference type="EMBL" id="SCLC01001277">
    <property type="protein sequence ID" value="MBF4437734.1"/>
    <property type="molecule type" value="Genomic_DNA"/>
</dbReference>
<gene>
    <name evidence="1" type="ORF">EAY46_15290</name>
    <name evidence="2" type="ORF">ERJ77_25280</name>
</gene>
<protein>
    <submittedName>
        <fullName evidence="2">Uncharacterized protein</fullName>
    </submittedName>
</protein>
<evidence type="ECO:0000313" key="4">
    <source>
        <dbReference type="Proteomes" id="UP000786185"/>
    </source>
</evidence>
<proteinExistence type="predicted"/>
<reference evidence="2 3" key="1">
    <citation type="journal article" date="2021" name="PeerJ">
        <title>Analysis of 44 Vibrio anguillarum genomes reveals high genetic diversity.</title>
        <authorList>
            <person name="Hansen M.J."/>
            <person name="Dalsgaard I."/>
        </authorList>
    </citation>
    <scope>NUCLEOTIDE SEQUENCE</scope>
    <source>
        <strain evidence="1 3">040915-1/1B</strain>
        <strain evidence="2">850617-1/1</strain>
    </source>
</reference>
<accession>A0AAW4BKX7</accession>
<evidence type="ECO:0000313" key="3">
    <source>
        <dbReference type="Proteomes" id="UP000726136"/>
    </source>
</evidence>
<dbReference type="RefSeq" id="WP_194663891.1">
    <property type="nucleotide sequence ID" value="NZ_RDPI01000019.1"/>
</dbReference>
<comment type="caution">
    <text evidence="2">The sequence shown here is derived from an EMBL/GenBank/DDBJ whole genome shotgun (WGS) entry which is preliminary data.</text>
</comment>
<evidence type="ECO:0000313" key="2">
    <source>
        <dbReference type="EMBL" id="MBF4437734.1"/>
    </source>
</evidence>
<dbReference type="AlphaFoldDB" id="A0AAW4BKX7"/>